<dbReference type="RefSeq" id="WP_184476279.1">
    <property type="nucleotide sequence ID" value="NZ_JACHIV010000001.1"/>
</dbReference>
<evidence type="ECO:0000259" key="2">
    <source>
        <dbReference type="Pfam" id="PF02470"/>
    </source>
</evidence>
<dbReference type="PANTHER" id="PTHR33371:SF18">
    <property type="entry name" value="MCE-FAMILY PROTEIN MCE3C"/>
    <property type="match status" value="1"/>
</dbReference>
<keyword evidence="1" id="KW-0812">Transmembrane</keyword>
<dbReference type="NCBIfam" id="TIGR00996">
    <property type="entry name" value="Mtu_fam_mce"/>
    <property type="match status" value="1"/>
</dbReference>
<dbReference type="Pfam" id="PF11887">
    <property type="entry name" value="Mce4_CUP1"/>
    <property type="match status" value="1"/>
</dbReference>
<evidence type="ECO:0000259" key="3">
    <source>
        <dbReference type="Pfam" id="PF11887"/>
    </source>
</evidence>
<evidence type="ECO:0000256" key="1">
    <source>
        <dbReference type="SAM" id="Phobius"/>
    </source>
</evidence>
<dbReference type="AlphaFoldDB" id="A0A840N5X6"/>
<dbReference type="Proteomes" id="UP000580474">
    <property type="component" value="Unassembled WGS sequence"/>
</dbReference>
<dbReference type="EMBL" id="JACHIV010000001">
    <property type="protein sequence ID" value="MBB5067054.1"/>
    <property type="molecule type" value="Genomic_DNA"/>
</dbReference>
<dbReference type="PANTHER" id="PTHR33371">
    <property type="entry name" value="INTERMEMBRANE PHOSPHOLIPID TRANSPORT SYSTEM BINDING PROTEIN MLAD-RELATED"/>
    <property type="match status" value="1"/>
</dbReference>
<keyword evidence="1" id="KW-1133">Transmembrane helix</keyword>
<feature type="transmembrane region" description="Helical" evidence="1">
    <location>
        <begin position="12"/>
        <end position="30"/>
    </location>
</feature>
<protein>
    <submittedName>
        <fullName evidence="4">Phospholipid/cholesterol/gamma-HCH transport system substrate-binding protein</fullName>
    </submittedName>
</protein>
<dbReference type="InterPro" id="IPR005693">
    <property type="entry name" value="Mce"/>
</dbReference>
<dbReference type="GO" id="GO:0005576">
    <property type="term" value="C:extracellular region"/>
    <property type="evidence" value="ECO:0007669"/>
    <property type="project" value="TreeGrafter"/>
</dbReference>
<organism evidence="4 5">
    <name type="scientific">Saccharopolyspora gloriosae</name>
    <dbReference type="NCBI Taxonomy" id="455344"/>
    <lineage>
        <taxon>Bacteria</taxon>
        <taxon>Bacillati</taxon>
        <taxon>Actinomycetota</taxon>
        <taxon>Actinomycetes</taxon>
        <taxon>Pseudonocardiales</taxon>
        <taxon>Pseudonocardiaceae</taxon>
        <taxon>Saccharopolyspora</taxon>
    </lineage>
</organism>
<gene>
    <name evidence="4" type="ORF">BJ969_000142</name>
</gene>
<accession>A0A840N5X6</accession>
<dbReference type="InterPro" id="IPR024516">
    <property type="entry name" value="Mce_C"/>
</dbReference>
<comment type="caution">
    <text evidence="4">The sequence shown here is derived from an EMBL/GenBank/DDBJ whole genome shotgun (WGS) entry which is preliminary data.</text>
</comment>
<evidence type="ECO:0000313" key="5">
    <source>
        <dbReference type="Proteomes" id="UP000580474"/>
    </source>
</evidence>
<dbReference type="InterPro" id="IPR052336">
    <property type="entry name" value="MlaD_Phospholipid_Transporter"/>
</dbReference>
<dbReference type="InterPro" id="IPR003399">
    <property type="entry name" value="Mce/MlaD"/>
</dbReference>
<keyword evidence="5" id="KW-1185">Reference proteome</keyword>
<dbReference type="Pfam" id="PF02470">
    <property type="entry name" value="MlaD"/>
    <property type="match status" value="1"/>
</dbReference>
<proteinExistence type="predicted"/>
<dbReference type="PRINTS" id="PR01782">
    <property type="entry name" value="MCEVIRFACTOR"/>
</dbReference>
<name>A0A840N5X6_9PSEU</name>
<sequence length="326" mass="35242">MTSFQKRDPLKIGVAGILVLLIGFAVAMNFERLPLISGTSYQANFSEAAGLVPDNEVRVAGVKVGTVSSVELEGDHVAVSFRVKDTWIGNNTTAAIKIKTLLGQKYLALDPRGDEEQSSSDPIPLNRTMAPYDVIEAFSGLQRTVGSIDTQQLADSFRTLSDTFSDTPDDVRGALNGLSALSQTISSRDQQLKELLANTANVSRTVADRNAEFEKLLADGNLLLEEIRDRRDQISSLLDGTRALSAQLSGLVDDNAAQLGPTLAQLDKVTKMLQRNQDNLSRSIEAFGPFTRVFSNVLGTGRWFDTYICGLLPPAVGPLNPEGCKP</sequence>
<feature type="domain" description="Mammalian cell entry C-terminal" evidence="3">
    <location>
        <begin position="120"/>
        <end position="302"/>
    </location>
</feature>
<keyword evidence="1" id="KW-0472">Membrane</keyword>
<feature type="domain" description="Mce/MlaD" evidence="2">
    <location>
        <begin position="38"/>
        <end position="111"/>
    </location>
</feature>
<reference evidence="4 5" key="1">
    <citation type="submission" date="2020-08" db="EMBL/GenBank/DDBJ databases">
        <title>Sequencing the genomes of 1000 actinobacteria strains.</title>
        <authorList>
            <person name="Klenk H.-P."/>
        </authorList>
    </citation>
    <scope>NUCLEOTIDE SEQUENCE [LARGE SCALE GENOMIC DNA]</scope>
    <source>
        <strain evidence="4 5">DSM 45582</strain>
    </source>
</reference>
<evidence type="ECO:0000313" key="4">
    <source>
        <dbReference type="EMBL" id="MBB5067054.1"/>
    </source>
</evidence>